<dbReference type="PRINTS" id="PR00727">
    <property type="entry name" value="LEADERPTASE"/>
</dbReference>
<dbReference type="NCBIfam" id="TIGR02227">
    <property type="entry name" value="sigpep_I_bact"/>
    <property type="match status" value="1"/>
</dbReference>
<keyword evidence="7" id="KW-0645">Protease</keyword>
<dbReference type="PANTHER" id="PTHR43390:SF1">
    <property type="entry name" value="CHLOROPLAST PROCESSING PEPTIDASE"/>
    <property type="match status" value="1"/>
</dbReference>
<dbReference type="GO" id="GO:0006465">
    <property type="term" value="P:signal peptide processing"/>
    <property type="evidence" value="ECO:0007669"/>
    <property type="project" value="InterPro"/>
</dbReference>
<evidence type="ECO:0000256" key="7">
    <source>
        <dbReference type="RuleBase" id="RU362042"/>
    </source>
</evidence>
<comment type="similarity">
    <text evidence="3 7">Belongs to the peptidase S26 family.</text>
</comment>
<dbReference type="EC" id="3.4.21.89" evidence="4 7"/>
<dbReference type="InterPro" id="IPR036286">
    <property type="entry name" value="LexA/Signal_pep-like_sf"/>
</dbReference>
<comment type="caution">
    <text evidence="9">The sequence shown here is derived from an EMBL/GenBank/DDBJ whole genome shotgun (WGS) entry which is preliminary data.</text>
</comment>
<dbReference type="PANTHER" id="PTHR43390">
    <property type="entry name" value="SIGNAL PEPTIDASE I"/>
    <property type="match status" value="1"/>
</dbReference>
<evidence type="ECO:0000313" key="9">
    <source>
        <dbReference type="EMBL" id="MBB6626143.1"/>
    </source>
</evidence>
<keyword evidence="5 7" id="KW-0378">Hydrolase</keyword>
<dbReference type="GO" id="GO:0004252">
    <property type="term" value="F:serine-type endopeptidase activity"/>
    <property type="evidence" value="ECO:0007669"/>
    <property type="project" value="InterPro"/>
</dbReference>
<feature type="active site" evidence="6">
    <location>
        <position position="44"/>
    </location>
</feature>
<feature type="active site" evidence="6">
    <location>
        <position position="112"/>
    </location>
</feature>
<proteinExistence type="inferred from homology"/>
<comment type="catalytic activity">
    <reaction evidence="1 7">
        <text>Cleavage of hydrophobic, N-terminal signal or leader sequences from secreted and periplasmic proteins.</text>
        <dbReference type="EC" id="3.4.21.89"/>
    </reaction>
</comment>
<evidence type="ECO:0000256" key="4">
    <source>
        <dbReference type="ARBA" id="ARBA00013208"/>
    </source>
</evidence>
<keyword evidence="10" id="KW-1185">Reference proteome</keyword>
<evidence type="ECO:0000256" key="3">
    <source>
        <dbReference type="ARBA" id="ARBA00009370"/>
    </source>
</evidence>
<evidence type="ECO:0000313" key="10">
    <source>
        <dbReference type="Proteomes" id="UP000523955"/>
    </source>
</evidence>
<evidence type="ECO:0000256" key="2">
    <source>
        <dbReference type="ARBA" id="ARBA00004401"/>
    </source>
</evidence>
<organism evidence="9 10">
    <name type="scientific">Nocardioides luti</name>
    <dbReference type="NCBI Taxonomy" id="2761101"/>
    <lineage>
        <taxon>Bacteria</taxon>
        <taxon>Bacillati</taxon>
        <taxon>Actinomycetota</taxon>
        <taxon>Actinomycetes</taxon>
        <taxon>Propionibacteriales</taxon>
        <taxon>Nocardioidaceae</taxon>
        <taxon>Nocardioides</taxon>
    </lineage>
</organism>
<evidence type="ECO:0000256" key="5">
    <source>
        <dbReference type="ARBA" id="ARBA00022801"/>
    </source>
</evidence>
<evidence type="ECO:0000259" key="8">
    <source>
        <dbReference type="Pfam" id="PF10502"/>
    </source>
</evidence>
<dbReference type="InterPro" id="IPR019758">
    <property type="entry name" value="Pept_S26A_signal_pept_1_CS"/>
</dbReference>
<dbReference type="EMBL" id="JACKXE010000001">
    <property type="protein sequence ID" value="MBB6626143.1"/>
    <property type="molecule type" value="Genomic_DNA"/>
</dbReference>
<dbReference type="Pfam" id="PF10502">
    <property type="entry name" value="Peptidase_S26"/>
    <property type="match status" value="1"/>
</dbReference>
<dbReference type="GO" id="GO:0009003">
    <property type="term" value="F:signal peptidase activity"/>
    <property type="evidence" value="ECO:0007669"/>
    <property type="project" value="UniProtKB-EC"/>
</dbReference>
<keyword evidence="7" id="KW-0472">Membrane</keyword>
<dbReference type="InterPro" id="IPR019533">
    <property type="entry name" value="Peptidase_S26"/>
</dbReference>
<dbReference type="PROSITE" id="PS00761">
    <property type="entry name" value="SPASE_I_3"/>
    <property type="match status" value="1"/>
</dbReference>
<dbReference type="SUPFAM" id="SSF51306">
    <property type="entry name" value="LexA/Signal peptidase"/>
    <property type="match status" value="1"/>
</dbReference>
<reference evidence="9 10" key="1">
    <citation type="submission" date="2020-08" db="EMBL/GenBank/DDBJ databases">
        <authorList>
            <person name="Seo M.-J."/>
        </authorList>
    </citation>
    <scope>NUCLEOTIDE SEQUENCE [LARGE SCALE GENOMIC DNA]</scope>
    <source>
        <strain evidence="9 10">KIGAM211</strain>
    </source>
</reference>
<feature type="domain" description="Peptidase S26" evidence="8">
    <location>
        <begin position="14"/>
        <end position="216"/>
    </location>
</feature>
<name>A0A7X0VAH8_9ACTN</name>
<dbReference type="Proteomes" id="UP000523955">
    <property type="component" value="Unassembled WGS sequence"/>
</dbReference>
<dbReference type="AlphaFoldDB" id="A0A7X0VAH8"/>
<keyword evidence="7" id="KW-1133">Transmembrane helix</keyword>
<dbReference type="RefSeq" id="WP_185251447.1">
    <property type="nucleotide sequence ID" value="NZ_JACKXE010000001.1"/>
</dbReference>
<protein>
    <recommendedName>
        <fullName evidence="4 7">Signal peptidase I</fullName>
        <ecNumber evidence="4 7">3.4.21.89</ecNumber>
    </recommendedName>
</protein>
<comment type="subcellular location">
    <subcellularLocation>
        <location evidence="2">Cell membrane</location>
        <topology evidence="2">Single-pass type II membrane protein</topology>
    </subcellularLocation>
    <subcellularLocation>
        <location evidence="7">Membrane</location>
        <topology evidence="7">Single-pass type II membrane protein</topology>
    </subcellularLocation>
</comment>
<dbReference type="InterPro" id="IPR000223">
    <property type="entry name" value="Pept_S26A_signal_pept_1"/>
</dbReference>
<dbReference type="CDD" id="cd06530">
    <property type="entry name" value="S26_SPase_I"/>
    <property type="match status" value="1"/>
</dbReference>
<evidence type="ECO:0000256" key="6">
    <source>
        <dbReference type="PIRSR" id="PIRSR600223-1"/>
    </source>
</evidence>
<sequence>MGEGQARRRRPFWQETLILVVVAVALAILIKIFLVQAFYIPSESMEPGLVKNDRILVEKPSYWSGGPERGDVIVFEDPGGWLDPDEAKGPTSLLARGMSHIGLYPTGGHLVKRVIGVAGDVIVCCDDRGRISVNGQPLREGGYIVEQDTCNGPMVESCHWRAGPVPAGHVFVMGDNRHNSRDSSAHLCKAPYLGCRKGEEYVDTDLVVGKVMVLVWPHDHFTWIETPDSFDDVPDPKPAG</sequence>
<feature type="transmembrane region" description="Helical" evidence="7">
    <location>
        <begin position="17"/>
        <end position="39"/>
    </location>
</feature>
<keyword evidence="7" id="KW-0812">Transmembrane</keyword>
<dbReference type="Gene3D" id="2.10.109.10">
    <property type="entry name" value="Umud Fragment, subunit A"/>
    <property type="match status" value="1"/>
</dbReference>
<evidence type="ECO:0000256" key="1">
    <source>
        <dbReference type="ARBA" id="ARBA00000677"/>
    </source>
</evidence>
<accession>A0A7X0VAH8</accession>
<dbReference type="GO" id="GO:0005886">
    <property type="term" value="C:plasma membrane"/>
    <property type="evidence" value="ECO:0007669"/>
    <property type="project" value="UniProtKB-SubCell"/>
</dbReference>
<gene>
    <name evidence="9" type="primary">lepB</name>
    <name evidence="9" type="ORF">H5V45_02305</name>
</gene>